<keyword evidence="2" id="KW-0812">Transmembrane</keyword>
<evidence type="ECO:0000313" key="3">
    <source>
        <dbReference type="EMBL" id="MCU9592999.1"/>
    </source>
</evidence>
<name>A0ABT2WBE8_9BACI</name>
<dbReference type="PANTHER" id="PTHR40040">
    <property type="entry name" value="SMALL HYDROPHOBIC PROTEIN-RELATED"/>
    <property type="match status" value="1"/>
</dbReference>
<reference evidence="3 4" key="1">
    <citation type="submission" date="2022-10" db="EMBL/GenBank/DDBJ databases">
        <title>Description of Fervidibacillus gen. nov. in the family Fervidibacillaceae fam. nov. with two species, Fervidibacillus albus sp. nov., and Fervidibacillus halotolerans sp. nov., isolated from tidal flat sediments.</title>
        <authorList>
            <person name="Kwon K.K."/>
            <person name="Yang S.-H."/>
        </authorList>
    </citation>
    <scope>NUCLEOTIDE SEQUENCE [LARGE SCALE GENOMIC DNA]</scope>
    <source>
        <strain evidence="3 4">DSM 23332</strain>
    </source>
</reference>
<feature type="region of interest" description="Disordered" evidence="1">
    <location>
        <begin position="1"/>
        <end position="21"/>
    </location>
</feature>
<dbReference type="PANTHER" id="PTHR40040:SF1">
    <property type="entry name" value="MEMBRANE PROTEIN"/>
    <property type="match status" value="1"/>
</dbReference>
<protein>
    <submittedName>
        <fullName evidence="3">DUF4190 domain-containing protein</fullName>
    </submittedName>
</protein>
<dbReference type="InterPro" id="IPR055338">
    <property type="entry name" value="YqfX-like"/>
</dbReference>
<feature type="transmembrane region" description="Helical" evidence="2">
    <location>
        <begin position="69"/>
        <end position="98"/>
    </location>
</feature>
<evidence type="ECO:0000313" key="4">
    <source>
        <dbReference type="Proteomes" id="UP001208656"/>
    </source>
</evidence>
<dbReference type="EMBL" id="JAOUSE010000001">
    <property type="protein sequence ID" value="MCU9592999.1"/>
    <property type="molecule type" value="Genomic_DNA"/>
</dbReference>
<organism evidence="3 4">
    <name type="scientific">Pallidibacillus thermolactis</name>
    <dbReference type="NCBI Taxonomy" id="251051"/>
    <lineage>
        <taxon>Bacteria</taxon>
        <taxon>Bacillati</taxon>
        <taxon>Bacillota</taxon>
        <taxon>Bacilli</taxon>
        <taxon>Bacillales</taxon>
        <taxon>Bacillaceae</taxon>
        <taxon>Pallidibacillus</taxon>
    </lineage>
</organism>
<accession>A0ABT2WBE8</accession>
<feature type="transmembrane region" description="Helical" evidence="2">
    <location>
        <begin position="110"/>
        <end position="129"/>
    </location>
</feature>
<keyword evidence="4" id="KW-1185">Reference proteome</keyword>
<keyword evidence="2" id="KW-1133">Transmembrane helix</keyword>
<dbReference type="RefSeq" id="WP_263060701.1">
    <property type="nucleotide sequence ID" value="NZ_JAOUSE010000001.1"/>
</dbReference>
<evidence type="ECO:0000256" key="2">
    <source>
        <dbReference type="SAM" id="Phobius"/>
    </source>
</evidence>
<keyword evidence="2" id="KW-0472">Membrane</keyword>
<dbReference type="Proteomes" id="UP001208656">
    <property type="component" value="Unassembled WGS sequence"/>
</dbReference>
<gene>
    <name evidence="3" type="ORF">OEV82_00845</name>
</gene>
<evidence type="ECO:0000256" key="1">
    <source>
        <dbReference type="SAM" id="MobiDB-lite"/>
    </source>
</evidence>
<proteinExistence type="predicted"/>
<sequence>MDQNNHNQTRSENVDNDVNNGYRDYLTGYKDYDDYNEETAAEIYAPVSAQRETNEDIDKNEQSGKGFGYVALALSILSLFVTSAPVLFGAAGIVLGFIARNRGATGLGNWAIGLGALSVVISLFLIPFFY</sequence>
<comment type="caution">
    <text evidence="3">The sequence shown here is derived from an EMBL/GenBank/DDBJ whole genome shotgun (WGS) entry which is preliminary data.</text>
</comment>
<feature type="compositionally biased region" description="Polar residues" evidence="1">
    <location>
        <begin position="1"/>
        <end position="19"/>
    </location>
</feature>